<dbReference type="Proteomes" id="UP000324222">
    <property type="component" value="Unassembled WGS sequence"/>
</dbReference>
<feature type="compositionally biased region" description="Low complexity" evidence="1">
    <location>
        <begin position="78"/>
        <end position="88"/>
    </location>
</feature>
<name>A0A5B7GUE0_PORTR</name>
<sequence>MLHSRRLTRESPFPVLLTLNPAPGRDTSGTCSVQQEGHTLSSTAPQQGSPTLHTATSTAKIPFRPSRAGCAPSPLPCPSHSLPVSPIG</sequence>
<feature type="compositionally biased region" description="Polar residues" evidence="1">
    <location>
        <begin position="27"/>
        <end position="59"/>
    </location>
</feature>
<evidence type="ECO:0000313" key="3">
    <source>
        <dbReference type="Proteomes" id="UP000324222"/>
    </source>
</evidence>
<protein>
    <submittedName>
        <fullName evidence="2">Uncharacterized protein</fullName>
    </submittedName>
</protein>
<reference evidence="2 3" key="1">
    <citation type="submission" date="2019-05" db="EMBL/GenBank/DDBJ databases">
        <title>Another draft genome of Portunus trituberculatus and its Hox gene families provides insights of decapod evolution.</title>
        <authorList>
            <person name="Jeong J.-H."/>
            <person name="Song I."/>
            <person name="Kim S."/>
            <person name="Choi T."/>
            <person name="Kim D."/>
            <person name="Ryu S."/>
            <person name="Kim W."/>
        </authorList>
    </citation>
    <scope>NUCLEOTIDE SEQUENCE [LARGE SCALE GENOMIC DNA]</scope>
    <source>
        <tissue evidence="2">Muscle</tissue>
    </source>
</reference>
<keyword evidence="3" id="KW-1185">Reference proteome</keyword>
<dbReference type="AlphaFoldDB" id="A0A5B7GUE0"/>
<accession>A0A5B7GUE0</accession>
<comment type="caution">
    <text evidence="2">The sequence shown here is derived from an EMBL/GenBank/DDBJ whole genome shotgun (WGS) entry which is preliminary data.</text>
</comment>
<feature type="region of interest" description="Disordered" evidence="1">
    <location>
        <begin position="1"/>
        <end position="88"/>
    </location>
</feature>
<dbReference type="EMBL" id="VSRR010021086">
    <property type="protein sequence ID" value="MPC63650.1"/>
    <property type="molecule type" value="Genomic_DNA"/>
</dbReference>
<evidence type="ECO:0000313" key="2">
    <source>
        <dbReference type="EMBL" id="MPC63650.1"/>
    </source>
</evidence>
<organism evidence="2 3">
    <name type="scientific">Portunus trituberculatus</name>
    <name type="common">Swimming crab</name>
    <name type="synonym">Neptunus trituberculatus</name>
    <dbReference type="NCBI Taxonomy" id="210409"/>
    <lineage>
        <taxon>Eukaryota</taxon>
        <taxon>Metazoa</taxon>
        <taxon>Ecdysozoa</taxon>
        <taxon>Arthropoda</taxon>
        <taxon>Crustacea</taxon>
        <taxon>Multicrustacea</taxon>
        <taxon>Malacostraca</taxon>
        <taxon>Eumalacostraca</taxon>
        <taxon>Eucarida</taxon>
        <taxon>Decapoda</taxon>
        <taxon>Pleocyemata</taxon>
        <taxon>Brachyura</taxon>
        <taxon>Eubrachyura</taxon>
        <taxon>Portunoidea</taxon>
        <taxon>Portunidae</taxon>
        <taxon>Portuninae</taxon>
        <taxon>Portunus</taxon>
    </lineage>
</organism>
<gene>
    <name evidence="2" type="ORF">E2C01_057751</name>
</gene>
<proteinExistence type="predicted"/>
<evidence type="ECO:0000256" key="1">
    <source>
        <dbReference type="SAM" id="MobiDB-lite"/>
    </source>
</evidence>